<proteinExistence type="inferred from homology"/>
<dbReference type="PANTHER" id="PTHR12289">
    <property type="entry name" value="METAXIN RELATED"/>
    <property type="match status" value="1"/>
</dbReference>
<comment type="similarity">
    <text evidence="1">Belongs to the GST superfamily.</text>
</comment>
<gene>
    <name evidence="3" type="ORF">Daus18300_003976</name>
</gene>
<dbReference type="InterPro" id="IPR012336">
    <property type="entry name" value="Thioredoxin-like_fold"/>
</dbReference>
<keyword evidence="4" id="KW-1185">Reference proteome</keyword>
<accession>A0ABR3XBU2</accession>
<organism evidence="3 4">
    <name type="scientific">Diaporthe australafricana</name>
    <dbReference type="NCBI Taxonomy" id="127596"/>
    <lineage>
        <taxon>Eukaryota</taxon>
        <taxon>Fungi</taxon>
        <taxon>Dikarya</taxon>
        <taxon>Ascomycota</taxon>
        <taxon>Pezizomycotina</taxon>
        <taxon>Sordariomycetes</taxon>
        <taxon>Sordariomycetidae</taxon>
        <taxon>Diaporthales</taxon>
        <taxon>Diaporthaceae</taxon>
        <taxon>Diaporthe</taxon>
    </lineage>
</organism>
<comment type="caution">
    <text evidence="3">The sequence shown here is derived from an EMBL/GenBank/DDBJ whole genome shotgun (WGS) entry which is preliminary data.</text>
</comment>
<feature type="domain" description="Thioredoxin-like fold" evidence="2">
    <location>
        <begin position="23"/>
        <end position="124"/>
    </location>
</feature>
<dbReference type="Pfam" id="PF17172">
    <property type="entry name" value="GST_N_4"/>
    <property type="match status" value="1"/>
</dbReference>
<dbReference type="InterPro" id="IPR040079">
    <property type="entry name" value="Glutathione_S-Trfase"/>
</dbReference>
<evidence type="ECO:0000259" key="2">
    <source>
        <dbReference type="Pfam" id="PF17172"/>
    </source>
</evidence>
<evidence type="ECO:0000256" key="1">
    <source>
        <dbReference type="ARBA" id="ARBA00007409"/>
    </source>
</evidence>
<dbReference type="PANTHER" id="PTHR12289:SF41">
    <property type="entry name" value="FAILED AXON CONNECTIONS-RELATED"/>
    <property type="match status" value="1"/>
</dbReference>
<dbReference type="SFLD" id="SFLDS00019">
    <property type="entry name" value="Glutathione_Transferase_(cytos"/>
    <property type="match status" value="1"/>
</dbReference>
<evidence type="ECO:0000313" key="3">
    <source>
        <dbReference type="EMBL" id="KAL1873157.1"/>
    </source>
</evidence>
<dbReference type="SFLD" id="SFLDG01180">
    <property type="entry name" value="SUF1"/>
    <property type="match status" value="1"/>
</dbReference>
<dbReference type="EMBL" id="JAWRVE010000026">
    <property type="protein sequence ID" value="KAL1873157.1"/>
    <property type="molecule type" value="Genomic_DNA"/>
</dbReference>
<dbReference type="InterPro" id="IPR050931">
    <property type="entry name" value="Mito_Protein_Transport_Metaxin"/>
</dbReference>
<evidence type="ECO:0000313" key="4">
    <source>
        <dbReference type="Proteomes" id="UP001583177"/>
    </source>
</evidence>
<dbReference type="Proteomes" id="UP001583177">
    <property type="component" value="Unassembled WGS sequence"/>
</dbReference>
<reference evidence="3 4" key="1">
    <citation type="journal article" date="2024" name="IMA Fungus">
        <title>IMA Genome - F19 : A genome assembly and annotation guide to empower mycologists, including annotated draft genome sequences of Ceratocystis pirilliformis, Diaporthe australafricana, Fusarium ophioides, Paecilomyces lecythidis, and Sporothrix stenoceras.</title>
        <authorList>
            <person name="Aylward J."/>
            <person name="Wilson A.M."/>
            <person name="Visagie C.M."/>
            <person name="Spraker J."/>
            <person name="Barnes I."/>
            <person name="Buitendag C."/>
            <person name="Ceriani C."/>
            <person name="Del Mar Angel L."/>
            <person name="du Plessis D."/>
            <person name="Fuchs T."/>
            <person name="Gasser K."/>
            <person name="Kramer D."/>
            <person name="Li W."/>
            <person name="Munsamy K."/>
            <person name="Piso A."/>
            <person name="Price J.L."/>
            <person name="Sonnekus B."/>
            <person name="Thomas C."/>
            <person name="van der Nest A."/>
            <person name="van Dijk A."/>
            <person name="van Heerden A."/>
            <person name="van Vuuren N."/>
            <person name="Yilmaz N."/>
            <person name="Duong T.A."/>
            <person name="van der Merwe N.A."/>
            <person name="Wingfield M.J."/>
            <person name="Wingfield B.D."/>
        </authorList>
    </citation>
    <scope>NUCLEOTIDE SEQUENCE [LARGE SCALE GENOMIC DNA]</scope>
    <source>
        <strain evidence="3 4">CMW 18300</strain>
    </source>
</reference>
<name>A0ABR3XBU2_9PEZI</name>
<sequence>MSPITDLKVYRGLADKAKYVWSPFVIKLEARLRFAGVPYAAGAGSPKTAPRGKIPYIEYQPPNGHGLVQLGDSSLIAKHFVAEGVLPDLNGKLSPEDRARDLATRALLEEKLCFYHTTERWLDHYYIMRDYAMAPIPWPIRVLIGQLAYRGHKAMLYGQGTLRLSDDEVRSSKKEIWGSINGVLTASRAASGSRTNAKEARPFWFLGGEQPTEVDTSLFGFIVSVLLSTA</sequence>
<protein>
    <recommendedName>
        <fullName evidence="2">Thioredoxin-like fold domain-containing protein</fullName>
    </recommendedName>
</protein>